<keyword evidence="13" id="KW-1185">Reference proteome</keyword>
<keyword evidence="8" id="KW-0804">Transcription</keyword>
<dbReference type="GO" id="GO:0000209">
    <property type="term" value="P:protein polyubiquitination"/>
    <property type="evidence" value="ECO:0007669"/>
    <property type="project" value="TreeGrafter"/>
</dbReference>
<evidence type="ECO:0000256" key="7">
    <source>
        <dbReference type="ARBA" id="ARBA00023015"/>
    </source>
</evidence>
<dbReference type="Proteomes" id="UP000233556">
    <property type="component" value="Unassembled WGS sequence"/>
</dbReference>
<evidence type="ECO:0000256" key="10">
    <source>
        <dbReference type="SAM" id="MobiDB-lite"/>
    </source>
</evidence>
<gene>
    <name evidence="12" type="ORF">llap_14259</name>
</gene>
<accession>A0A2I0TNP7</accession>
<proteinExistence type="predicted"/>
<evidence type="ECO:0000256" key="6">
    <source>
        <dbReference type="ARBA" id="ARBA00022833"/>
    </source>
</evidence>
<dbReference type="AlphaFoldDB" id="A0A2I0TNP7"/>
<reference evidence="13" key="1">
    <citation type="submission" date="2017-11" db="EMBL/GenBank/DDBJ databases">
        <authorList>
            <person name="Lima N.C."/>
            <person name="Parody-Merino A.M."/>
            <person name="Battley P.F."/>
            <person name="Fidler A.E."/>
            <person name="Prosdocimi F."/>
        </authorList>
    </citation>
    <scope>NUCLEOTIDE SEQUENCE [LARGE SCALE GENOMIC DNA]</scope>
</reference>
<keyword evidence="5 9" id="KW-0863">Zinc-finger</keyword>
<feature type="region of interest" description="Disordered" evidence="10">
    <location>
        <begin position="226"/>
        <end position="253"/>
    </location>
</feature>
<dbReference type="EMBL" id="KZ508260">
    <property type="protein sequence ID" value="PKU35436.1"/>
    <property type="molecule type" value="Genomic_DNA"/>
</dbReference>
<dbReference type="Pfam" id="PF13639">
    <property type="entry name" value="zf-RING_2"/>
    <property type="match status" value="1"/>
</dbReference>
<dbReference type="PANTHER" id="PTHR46077">
    <property type="entry name" value="E3 UBIQUITIN-PROTEIN LIGASE TOPORS"/>
    <property type="match status" value="1"/>
</dbReference>
<dbReference type="InterPro" id="IPR017907">
    <property type="entry name" value="Znf_RING_CS"/>
</dbReference>
<feature type="compositionally biased region" description="Polar residues" evidence="10">
    <location>
        <begin position="87"/>
        <end position="101"/>
    </location>
</feature>
<dbReference type="SMART" id="SM00184">
    <property type="entry name" value="RING"/>
    <property type="match status" value="1"/>
</dbReference>
<reference evidence="13" key="2">
    <citation type="submission" date="2017-12" db="EMBL/GenBank/DDBJ databases">
        <title>Genome sequence of the Bar-tailed Godwit (Limosa lapponica baueri).</title>
        <authorList>
            <person name="Lima N.C.B."/>
            <person name="Parody-Merino A.M."/>
            <person name="Battley P.F."/>
            <person name="Fidler A.E."/>
            <person name="Prosdocimi F."/>
        </authorList>
    </citation>
    <scope>NUCLEOTIDE SEQUENCE [LARGE SCALE GENOMIC DNA]</scope>
</reference>
<evidence type="ECO:0000256" key="8">
    <source>
        <dbReference type="ARBA" id="ARBA00023163"/>
    </source>
</evidence>
<dbReference type="Gene3D" id="3.30.40.10">
    <property type="entry name" value="Zinc/RING finger domain, C3HC4 (zinc finger)"/>
    <property type="match status" value="1"/>
</dbReference>
<evidence type="ECO:0000256" key="3">
    <source>
        <dbReference type="ARBA" id="ARBA00022679"/>
    </source>
</evidence>
<dbReference type="GO" id="GO:0008270">
    <property type="term" value="F:zinc ion binding"/>
    <property type="evidence" value="ECO:0007669"/>
    <property type="project" value="UniProtKB-KW"/>
</dbReference>
<keyword evidence="7" id="KW-0805">Transcription regulation</keyword>
<dbReference type="GO" id="GO:0061630">
    <property type="term" value="F:ubiquitin protein ligase activity"/>
    <property type="evidence" value="ECO:0007669"/>
    <property type="project" value="UniProtKB-EC"/>
</dbReference>
<organism evidence="12 13">
    <name type="scientific">Limosa lapponica baueri</name>
    <dbReference type="NCBI Taxonomy" id="1758121"/>
    <lineage>
        <taxon>Eukaryota</taxon>
        <taxon>Metazoa</taxon>
        <taxon>Chordata</taxon>
        <taxon>Craniata</taxon>
        <taxon>Vertebrata</taxon>
        <taxon>Euteleostomi</taxon>
        <taxon>Archelosauria</taxon>
        <taxon>Archosauria</taxon>
        <taxon>Dinosauria</taxon>
        <taxon>Saurischia</taxon>
        <taxon>Theropoda</taxon>
        <taxon>Coelurosauria</taxon>
        <taxon>Aves</taxon>
        <taxon>Neognathae</taxon>
        <taxon>Neoaves</taxon>
        <taxon>Charadriiformes</taxon>
        <taxon>Scolopacidae</taxon>
        <taxon>Limosa</taxon>
    </lineage>
</organism>
<dbReference type="PROSITE" id="PS00518">
    <property type="entry name" value="ZF_RING_1"/>
    <property type="match status" value="1"/>
</dbReference>
<feature type="domain" description="RING-type" evidence="11">
    <location>
        <begin position="7"/>
        <end position="46"/>
    </location>
</feature>
<dbReference type="PANTHER" id="PTHR46077:SF1">
    <property type="entry name" value="TOP1 BINDING ARGININE_SERINE RICH PROTEIN, E3 UBIQUITIN LIGASE"/>
    <property type="match status" value="1"/>
</dbReference>
<dbReference type="InterPro" id="IPR013083">
    <property type="entry name" value="Znf_RING/FYVE/PHD"/>
</dbReference>
<keyword evidence="6" id="KW-0862">Zinc</keyword>
<feature type="compositionally biased region" description="Polar residues" evidence="10">
    <location>
        <begin position="226"/>
        <end position="238"/>
    </location>
</feature>
<dbReference type="InterPro" id="IPR001841">
    <property type="entry name" value="Znf_RING"/>
</dbReference>
<dbReference type="OrthoDB" id="21204at2759"/>
<evidence type="ECO:0000259" key="11">
    <source>
        <dbReference type="PROSITE" id="PS50089"/>
    </source>
</evidence>
<protein>
    <recommendedName>
        <fullName evidence="2">RING-type E3 ubiquitin transferase</fullName>
        <ecNumber evidence="2">2.3.2.27</ecNumber>
    </recommendedName>
</protein>
<dbReference type="PROSITE" id="PS50089">
    <property type="entry name" value="ZF_RING_2"/>
    <property type="match status" value="1"/>
</dbReference>
<dbReference type="GO" id="GO:0006513">
    <property type="term" value="P:protein monoubiquitination"/>
    <property type="evidence" value="ECO:0007669"/>
    <property type="project" value="TreeGrafter"/>
</dbReference>
<evidence type="ECO:0000256" key="5">
    <source>
        <dbReference type="ARBA" id="ARBA00022771"/>
    </source>
</evidence>
<evidence type="ECO:0000313" key="12">
    <source>
        <dbReference type="EMBL" id="PKU35436.1"/>
    </source>
</evidence>
<dbReference type="SUPFAM" id="SSF57850">
    <property type="entry name" value="RING/U-box"/>
    <property type="match status" value="1"/>
</dbReference>
<evidence type="ECO:0000256" key="4">
    <source>
        <dbReference type="ARBA" id="ARBA00022723"/>
    </source>
</evidence>
<evidence type="ECO:0000313" key="13">
    <source>
        <dbReference type="Proteomes" id="UP000233556"/>
    </source>
</evidence>
<evidence type="ECO:0000256" key="1">
    <source>
        <dbReference type="ARBA" id="ARBA00000900"/>
    </source>
</evidence>
<feature type="region of interest" description="Disordered" evidence="10">
    <location>
        <begin position="73"/>
        <end position="108"/>
    </location>
</feature>
<comment type="catalytic activity">
    <reaction evidence="1">
        <text>S-ubiquitinyl-[E2 ubiquitin-conjugating enzyme]-L-cysteine + [acceptor protein]-L-lysine = [E2 ubiquitin-conjugating enzyme]-L-cysteine + N(6)-ubiquitinyl-[acceptor protein]-L-lysine.</text>
        <dbReference type="EC" id="2.3.2.27"/>
    </reaction>
</comment>
<keyword evidence="4" id="KW-0479">Metal-binding</keyword>
<evidence type="ECO:0000256" key="2">
    <source>
        <dbReference type="ARBA" id="ARBA00012483"/>
    </source>
</evidence>
<name>A0A2I0TNP7_LIMLA</name>
<sequence>MATEWSCPICCDTEDGIAYVSPCHHLFCLGCIMRWAKNSSICPLCKGPMEEVKFSLRGESDYLQCVVRSSKESPEDSSRAGRGPNLLVNSSPDHPATSSPQEAVFQEEQGAVGTEARASVGDAMPDIWAELFQDHRDLLNPVLPWLRRELRAVFGRQWWLAKGAETLILQALCLYGLDEEAVVQWAQSALGQYTATLVHDLINVIMRWQGVEEQVDSGSQTLDFSGKQTLTPNSSSGGCSCPAHGSSSQQPLK</sequence>
<keyword evidence="3" id="KW-0808">Transferase</keyword>
<dbReference type="EC" id="2.3.2.27" evidence="2"/>
<evidence type="ECO:0000256" key="9">
    <source>
        <dbReference type="PROSITE-ProRule" id="PRU00175"/>
    </source>
</evidence>